<dbReference type="AlphaFoldDB" id="A0A7R9BDM2"/>
<evidence type="ECO:0000256" key="2">
    <source>
        <dbReference type="SAM" id="MobiDB-lite"/>
    </source>
</evidence>
<feature type="coiled-coil region" evidence="1">
    <location>
        <begin position="55"/>
        <end position="82"/>
    </location>
</feature>
<evidence type="ECO:0000313" key="4">
    <source>
        <dbReference type="Proteomes" id="UP000678499"/>
    </source>
</evidence>
<reference evidence="3" key="1">
    <citation type="submission" date="2020-11" db="EMBL/GenBank/DDBJ databases">
        <authorList>
            <person name="Tran Van P."/>
        </authorList>
    </citation>
    <scope>NUCLEOTIDE SEQUENCE</scope>
</reference>
<proteinExistence type="predicted"/>
<dbReference type="Proteomes" id="UP000678499">
    <property type="component" value="Unassembled WGS sequence"/>
</dbReference>
<sequence length="254" mass="27905">MMAAARGDVMAMWSQASWLPLGPELARYGTKNLWKMSSEKMWIPCHQSGKFKKMVDEKKHASEQLEADLQSVQDDLLRLKLNGAQHQSSGSATDANKHQHPSSGSHVNDEPSDCRLVSSISRSSKPPTFSSRHRNGGLNASASLEDELLSTRRFVRQATAFAEHVSKQQQLASSHHRHSDYESAGIVRPPAFSQRRQHANGVSSGGGCRAVMNSGMAAYRGDVGHLQNGYSMPSCPACRRDPRILRTANEKATL</sequence>
<name>A0A7R9BDM2_9CRUS</name>
<accession>A0A7R9BDM2</accession>
<keyword evidence="1" id="KW-0175">Coiled coil</keyword>
<feature type="compositionally biased region" description="Polar residues" evidence="2">
    <location>
        <begin position="118"/>
        <end position="130"/>
    </location>
</feature>
<organism evidence="3">
    <name type="scientific">Notodromas monacha</name>
    <dbReference type="NCBI Taxonomy" id="399045"/>
    <lineage>
        <taxon>Eukaryota</taxon>
        <taxon>Metazoa</taxon>
        <taxon>Ecdysozoa</taxon>
        <taxon>Arthropoda</taxon>
        <taxon>Crustacea</taxon>
        <taxon>Oligostraca</taxon>
        <taxon>Ostracoda</taxon>
        <taxon>Podocopa</taxon>
        <taxon>Podocopida</taxon>
        <taxon>Cypridocopina</taxon>
        <taxon>Cypridoidea</taxon>
        <taxon>Cyprididae</taxon>
        <taxon>Notodromas</taxon>
    </lineage>
</organism>
<evidence type="ECO:0000313" key="3">
    <source>
        <dbReference type="EMBL" id="CAD7273298.1"/>
    </source>
</evidence>
<feature type="compositionally biased region" description="Polar residues" evidence="2">
    <location>
        <begin position="84"/>
        <end position="94"/>
    </location>
</feature>
<dbReference type="EMBL" id="OA882153">
    <property type="protein sequence ID" value="CAD7273298.1"/>
    <property type="molecule type" value="Genomic_DNA"/>
</dbReference>
<dbReference type="EMBL" id="CAJPEX010000116">
    <property type="protein sequence ID" value="CAG0913450.1"/>
    <property type="molecule type" value="Genomic_DNA"/>
</dbReference>
<gene>
    <name evidence="3" type="ORF">NMOB1V02_LOCUS1191</name>
</gene>
<evidence type="ECO:0000256" key="1">
    <source>
        <dbReference type="SAM" id="Coils"/>
    </source>
</evidence>
<protein>
    <submittedName>
        <fullName evidence="3">Uncharacterized protein</fullName>
    </submittedName>
</protein>
<feature type="region of interest" description="Disordered" evidence="2">
    <location>
        <begin position="84"/>
        <end position="138"/>
    </location>
</feature>
<keyword evidence="4" id="KW-1185">Reference proteome</keyword>